<name>A0A5J4X390_9EUKA</name>
<dbReference type="AlphaFoldDB" id="A0A5J4X390"/>
<feature type="coiled-coil region" evidence="1">
    <location>
        <begin position="73"/>
        <end position="110"/>
    </location>
</feature>
<evidence type="ECO:0000313" key="3">
    <source>
        <dbReference type="EMBL" id="KAA6401232.1"/>
    </source>
</evidence>
<dbReference type="EMBL" id="SNRW01000423">
    <property type="protein sequence ID" value="KAA6401232.1"/>
    <property type="molecule type" value="Genomic_DNA"/>
</dbReference>
<accession>A0A5J4X390</accession>
<feature type="compositionally biased region" description="Basic and acidic residues" evidence="2">
    <location>
        <begin position="32"/>
        <end position="44"/>
    </location>
</feature>
<evidence type="ECO:0000256" key="1">
    <source>
        <dbReference type="SAM" id="Coils"/>
    </source>
</evidence>
<sequence length="115" mass="13896">MLQKVLQQKDAEIIHLRQKIEADQSISSPITKETRSLNKTDPEQSPHQSDQISKLTKNLQQERDKSRQRQYEIRRLSDDNKFLRRLIRDARDEAREMKLEQKEKDDEERLKKQIQ</sequence>
<keyword evidence="1" id="KW-0175">Coiled coil</keyword>
<evidence type="ECO:0000313" key="4">
    <source>
        <dbReference type="Proteomes" id="UP000324800"/>
    </source>
</evidence>
<evidence type="ECO:0000256" key="2">
    <source>
        <dbReference type="SAM" id="MobiDB-lite"/>
    </source>
</evidence>
<gene>
    <name evidence="3" type="ORF">EZS28_003245</name>
</gene>
<comment type="caution">
    <text evidence="3">The sequence shown here is derived from an EMBL/GenBank/DDBJ whole genome shotgun (WGS) entry which is preliminary data.</text>
</comment>
<organism evidence="3 4">
    <name type="scientific">Streblomastix strix</name>
    <dbReference type="NCBI Taxonomy" id="222440"/>
    <lineage>
        <taxon>Eukaryota</taxon>
        <taxon>Metamonada</taxon>
        <taxon>Preaxostyla</taxon>
        <taxon>Oxymonadida</taxon>
        <taxon>Streblomastigidae</taxon>
        <taxon>Streblomastix</taxon>
    </lineage>
</organism>
<feature type="region of interest" description="Disordered" evidence="2">
    <location>
        <begin position="23"/>
        <end position="73"/>
    </location>
</feature>
<reference evidence="3 4" key="1">
    <citation type="submission" date="2019-03" db="EMBL/GenBank/DDBJ databases">
        <title>Single cell metagenomics reveals metabolic interactions within the superorganism composed of flagellate Streblomastix strix and complex community of Bacteroidetes bacteria on its surface.</title>
        <authorList>
            <person name="Treitli S.C."/>
            <person name="Kolisko M."/>
            <person name="Husnik F."/>
            <person name="Keeling P."/>
            <person name="Hampl V."/>
        </authorList>
    </citation>
    <scope>NUCLEOTIDE SEQUENCE [LARGE SCALE GENOMIC DNA]</scope>
    <source>
        <strain evidence="3">ST1C</strain>
    </source>
</reference>
<proteinExistence type="predicted"/>
<dbReference type="Proteomes" id="UP000324800">
    <property type="component" value="Unassembled WGS sequence"/>
</dbReference>
<protein>
    <submittedName>
        <fullName evidence="3">Uncharacterized protein</fullName>
    </submittedName>
</protein>
<feature type="compositionally biased region" description="Polar residues" evidence="2">
    <location>
        <begin position="45"/>
        <end position="59"/>
    </location>
</feature>
<feature type="compositionally biased region" description="Basic and acidic residues" evidence="2">
    <location>
        <begin position="60"/>
        <end position="73"/>
    </location>
</feature>